<dbReference type="KEGG" id="hro:HELRODRAFT_161303"/>
<dbReference type="PANTHER" id="PTHR15657:SF1">
    <property type="entry name" value="THYROID TRANSCRIPTION FACTOR 1-ASSOCIATED PROTEIN 26"/>
    <property type="match status" value="1"/>
</dbReference>
<reference evidence="2 4" key="2">
    <citation type="journal article" date="2013" name="Nature">
        <title>Insights into bilaterian evolution from three spiralian genomes.</title>
        <authorList>
            <person name="Simakov O."/>
            <person name="Marletaz F."/>
            <person name="Cho S.J."/>
            <person name="Edsinger-Gonzales E."/>
            <person name="Havlak P."/>
            <person name="Hellsten U."/>
            <person name="Kuo D.H."/>
            <person name="Larsson T."/>
            <person name="Lv J."/>
            <person name="Arendt D."/>
            <person name="Savage R."/>
            <person name="Osoegawa K."/>
            <person name="de Jong P."/>
            <person name="Grimwood J."/>
            <person name="Chapman J.A."/>
            <person name="Shapiro H."/>
            <person name="Aerts A."/>
            <person name="Otillar R.P."/>
            <person name="Terry A.Y."/>
            <person name="Boore J.L."/>
            <person name="Grigoriev I.V."/>
            <person name="Lindberg D.R."/>
            <person name="Seaver E.C."/>
            <person name="Weisblat D.A."/>
            <person name="Putnam N.H."/>
            <person name="Rokhsar D.S."/>
        </authorList>
    </citation>
    <scope>NUCLEOTIDE SEQUENCE</scope>
</reference>
<protein>
    <submittedName>
        <fullName evidence="2 3">Uncharacterized protein</fullName>
    </submittedName>
</protein>
<feature type="coiled-coil region" evidence="1">
    <location>
        <begin position="68"/>
        <end position="109"/>
    </location>
</feature>
<dbReference type="EnsemblMetazoa" id="HelroT161303">
    <property type="protein sequence ID" value="HelroP161303"/>
    <property type="gene ID" value="HelroG161303"/>
</dbReference>
<dbReference type="EMBL" id="KB096742">
    <property type="protein sequence ID" value="ESO02076.1"/>
    <property type="molecule type" value="Genomic_DNA"/>
</dbReference>
<gene>
    <name evidence="3" type="primary">20199115</name>
    <name evidence="2" type="ORF">HELRODRAFT_161303</name>
</gene>
<dbReference type="InterPro" id="IPR013730">
    <property type="entry name" value="Fyv7/TAP26"/>
</dbReference>
<evidence type="ECO:0000313" key="2">
    <source>
        <dbReference type="EMBL" id="ESO02076.1"/>
    </source>
</evidence>
<reference evidence="3" key="3">
    <citation type="submission" date="2015-06" db="UniProtKB">
        <authorList>
            <consortium name="EnsemblMetazoa"/>
        </authorList>
    </citation>
    <scope>IDENTIFICATION</scope>
</reference>
<evidence type="ECO:0000256" key="1">
    <source>
        <dbReference type="SAM" id="Coils"/>
    </source>
</evidence>
<sequence>MSHKYISCDMCSAPSWHTADMSADRKKKKIIADYHKYLKNEKKNLSEWSSSLKKIYESEGQTALNPKKKKMKKKVSMYHNEMKEFKKRNEEKLKKKQAFLEKKKEMEDATRRYQADQKRKRKLLYKKNYKGQPKMEARMQLLLEKIEKSSKYTP</sequence>
<dbReference type="CTD" id="20199115"/>
<organism evidence="3 4">
    <name type="scientific">Helobdella robusta</name>
    <name type="common">Californian leech</name>
    <dbReference type="NCBI Taxonomy" id="6412"/>
    <lineage>
        <taxon>Eukaryota</taxon>
        <taxon>Metazoa</taxon>
        <taxon>Spiralia</taxon>
        <taxon>Lophotrochozoa</taxon>
        <taxon>Annelida</taxon>
        <taxon>Clitellata</taxon>
        <taxon>Hirudinea</taxon>
        <taxon>Rhynchobdellida</taxon>
        <taxon>Glossiphoniidae</taxon>
        <taxon>Helobdella</taxon>
    </lineage>
</organism>
<dbReference type="AlphaFoldDB" id="T1ERB5"/>
<dbReference type="Pfam" id="PF08524">
    <property type="entry name" value="rRNA_processing"/>
    <property type="match status" value="1"/>
</dbReference>
<dbReference type="EMBL" id="AMQM01000792">
    <property type="status" value="NOT_ANNOTATED_CDS"/>
    <property type="molecule type" value="Genomic_DNA"/>
</dbReference>
<keyword evidence="4" id="KW-1185">Reference proteome</keyword>
<evidence type="ECO:0000313" key="4">
    <source>
        <dbReference type="Proteomes" id="UP000015101"/>
    </source>
</evidence>
<name>T1ERB5_HELRO</name>
<keyword evidence="1" id="KW-0175">Coiled coil</keyword>
<dbReference type="GeneID" id="20199115"/>
<evidence type="ECO:0000313" key="3">
    <source>
        <dbReference type="EnsemblMetazoa" id="HelroP161303"/>
    </source>
</evidence>
<dbReference type="Proteomes" id="UP000015101">
    <property type="component" value="Unassembled WGS sequence"/>
</dbReference>
<dbReference type="PANTHER" id="PTHR15657">
    <property type="entry name" value="THYROID TRANSCRIPTION FACTOR 1-ASSOCIATED PROTEIN 26"/>
    <property type="match status" value="1"/>
</dbReference>
<reference evidence="4" key="1">
    <citation type="submission" date="2012-12" db="EMBL/GenBank/DDBJ databases">
        <authorList>
            <person name="Hellsten U."/>
            <person name="Grimwood J."/>
            <person name="Chapman J.A."/>
            <person name="Shapiro H."/>
            <person name="Aerts A."/>
            <person name="Otillar R.P."/>
            <person name="Terry A.Y."/>
            <person name="Boore J.L."/>
            <person name="Simakov O."/>
            <person name="Marletaz F."/>
            <person name="Cho S.-J."/>
            <person name="Edsinger-Gonzales E."/>
            <person name="Havlak P."/>
            <person name="Kuo D.-H."/>
            <person name="Larsson T."/>
            <person name="Lv J."/>
            <person name="Arendt D."/>
            <person name="Savage R."/>
            <person name="Osoegawa K."/>
            <person name="de Jong P."/>
            <person name="Lindberg D.R."/>
            <person name="Seaver E.C."/>
            <person name="Weisblat D.A."/>
            <person name="Putnam N.H."/>
            <person name="Grigoriev I.V."/>
            <person name="Rokhsar D.S."/>
        </authorList>
    </citation>
    <scope>NUCLEOTIDE SEQUENCE</scope>
</reference>
<proteinExistence type="predicted"/>
<accession>T1ERB5</accession>
<dbReference type="OMA" id="YKINQWE"/>
<dbReference type="RefSeq" id="XP_009019484.1">
    <property type="nucleotide sequence ID" value="XM_009021236.1"/>
</dbReference>
<dbReference type="InParanoid" id="T1ERB5"/>
<dbReference type="HOGENOM" id="CLU_1706182_0_0_1"/>